<reference evidence="2 3" key="1">
    <citation type="submission" date="2023-07" db="EMBL/GenBank/DDBJ databases">
        <title>Sequencing the genomes of 1000 actinobacteria strains.</title>
        <authorList>
            <person name="Klenk H.-P."/>
        </authorList>
    </citation>
    <scope>NUCLEOTIDE SEQUENCE [LARGE SCALE GENOMIC DNA]</scope>
    <source>
        <strain evidence="2 3">DSM 41600</strain>
    </source>
</reference>
<dbReference type="EMBL" id="JAURUE010000001">
    <property type="protein sequence ID" value="MDP9611174.1"/>
    <property type="molecule type" value="Genomic_DNA"/>
</dbReference>
<organism evidence="2 3">
    <name type="scientific">Streptomyces demainii</name>
    <dbReference type="NCBI Taxonomy" id="588122"/>
    <lineage>
        <taxon>Bacteria</taxon>
        <taxon>Bacillati</taxon>
        <taxon>Actinomycetota</taxon>
        <taxon>Actinomycetes</taxon>
        <taxon>Kitasatosporales</taxon>
        <taxon>Streptomycetaceae</taxon>
        <taxon>Streptomyces</taxon>
    </lineage>
</organism>
<evidence type="ECO:0000313" key="2">
    <source>
        <dbReference type="EMBL" id="MDP9611174.1"/>
    </source>
</evidence>
<name>A0ABT9KRV3_9ACTN</name>
<keyword evidence="1" id="KW-0472">Membrane</keyword>
<keyword evidence="3" id="KW-1185">Reference proteome</keyword>
<feature type="transmembrane region" description="Helical" evidence="1">
    <location>
        <begin position="12"/>
        <end position="35"/>
    </location>
</feature>
<evidence type="ECO:0000256" key="1">
    <source>
        <dbReference type="SAM" id="Phobius"/>
    </source>
</evidence>
<dbReference type="RefSeq" id="WP_253372212.1">
    <property type="nucleotide sequence ID" value="NZ_JAURUE010000001.1"/>
</dbReference>
<protein>
    <submittedName>
        <fullName evidence="2">Uncharacterized protein</fullName>
    </submittedName>
</protein>
<proteinExistence type="predicted"/>
<evidence type="ECO:0000313" key="3">
    <source>
        <dbReference type="Proteomes" id="UP001234880"/>
    </source>
</evidence>
<comment type="caution">
    <text evidence="2">The sequence shown here is derived from an EMBL/GenBank/DDBJ whole genome shotgun (WGS) entry which is preliminary data.</text>
</comment>
<accession>A0ABT9KRV3</accession>
<gene>
    <name evidence="2" type="ORF">JOF35_003451</name>
</gene>
<dbReference type="Proteomes" id="UP001234880">
    <property type="component" value="Unassembled WGS sequence"/>
</dbReference>
<sequence>MGTLVRHVHGVLARGFSSAGVTATAAAGGFSMAIFDSPRLAIRSDVLEPA</sequence>
<keyword evidence="1" id="KW-0812">Transmembrane</keyword>
<keyword evidence="1" id="KW-1133">Transmembrane helix</keyword>